<comment type="caution">
    <text evidence="2">The sequence shown here is derived from an EMBL/GenBank/DDBJ whole genome shotgun (WGS) entry which is preliminary data.</text>
</comment>
<keyword evidence="1" id="KW-0812">Transmembrane</keyword>
<feature type="transmembrane region" description="Helical" evidence="1">
    <location>
        <begin position="7"/>
        <end position="27"/>
    </location>
</feature>
<reference evidence="2" key="1">
    <citation type="journal article" date="2023" name="Mol. Ecol. Resour.">
        <title>Chromosome-level genome assembly of a triploid poplar Populus alba 'Berolinensis'.</title>
        <authorList>
            <person name="Chen S."/>
            <person name="Yu Y."/>
            <person name="Wang X."/>
            <person name="Wang S."/>
            <person name="Zhang T."/>
            <person name="Zhou Y."/>
            <person name="He R."/>
            <person name="Meng N."/>
            <person name="Wang Y."/>
            <person name="Liu W."/>
            <person name="Liu Z."/>
            <person name="Liu J."/>
            <person name="Guo Q."/>
            <person name="Huang H."/>
            <person name="Sederoff R.R."/>
            <person name="Wang G."/>
            <person name="Qu G."/>
            <person name="Chen S."/>
        </authorList>
    </citation>
    <scope>NUCLEOTIDE SEQUENCE</scope>
    <source>
        <strain evidence="2">SC-2020</strain>
    </source>
</reference>
<dbReference type="Proteomes" id="UP001164929">
    <property type="component" value="Chromosome 19"/>
</dbReference>
<gene>
    <name evidence="2" type="ORF">NC653_041190</name>
</gene>
<dbReference type="AlphaFoldDB" id="A0AAD6L8X2"/>
<name>A0AAD6L8X2_9ROSI</name>
<proteinExistence type="predicted"/>
<accession>A0AAD6L8X2</accession>
<evidence type="ECO:0000256" key="1">
    <source>
        <dbReference type="SAM" id="Phobius"/>
    </source>
</evidence>
<protein>
    <submittedName>
        <fullName evidence="2">Uncharacterized protein</fullName>
    </submittedName>
</protein>
<feature type="transmembrane region" description="Helical" evidence="1">
    <location>
        <begin position="89"/>
        <end position="111"/>
    </location>
</feature>
<keyword evidence="3" id="KW-1185">Reference proteome</keyword>
<evidence type="ECO:0000313" key="3">
    <source>
        <dbReference type="Proteomes" id="UP001164929"/>
    </source>
</evidence>
<evidence type="ECO:0000313" key="2">
    <source>
        <dbReference type="EMBL" id="KAJ6951943.1"/>
    </source>
</evidence>
<dbReference type="EMBL" id="JAQIZT010000019">
    <property type="protein sequence ID" value="KAJ6951943.1"/>
    <property type="molecule type" value="Genomic_DNA"/>
</dbReference>
<keyword evidence="1" id="KW-0472">Membrane</keyword>
<organism evidence="2 3">
    <name type="scientific">Populus alba x Populus x berolinensis</name>
    <dbReference type="NCBI Taxonomy" id="444605"/>
    <lineage>
        <taxon>Eukaryota</taxon>
        <taxon>Viridiplantae</taxon>
        <taxon>Streptophyta</taxon>
        <taxon>Embryophyta</taxon>
        <taxon>Tracheophyta</taxon>
        <taxon>Spermatophyta</taxon>
        <taxon>Magnoliopsida</taxon>
        <taxon>eudicotyledons</taxon>
        <taxon>Gunneridae</taxon>
        <taxon>Pentapetalae</taxon>
        <taxon>rosids</taxon>
        <taxon>fabids</taxon>
        <taxon>Malpighiales</taxon>
        <taxon>Salicaceae</taxon>
        <taxon>Saliceae</taxon>
        <taxon>Populus</taxon>
    </lineage>
</organism>
<sequence length="112" mass="12503">MLIEFRFSSMLAMTIMPSALIAIFLIMGRWCSMAWVAFCCSNSKVVIIAYQFSFTWIPITVTGLLLASSFIKLISFLLLPFSGPWCSTAWVASCCSNSKIAIIAYVLQVCFF</sequence>
<keyword evidence="1" id="KW-1133">Transmembrane helix</keyword>